<accession>A0ACB7Y7L6</accession>
<proteinExistence type="predicted"/>
<keyword evidence="2" id="KW-1185">Reference proteome</keyword>
<comment type="caution">
    <text evidence="1">The sequence shown here is derived from an EMBL/GenBank/DDBJ whole genome shotgun (WGS) entry which is preliminary data.</text>
</comment>
<reference evidence="1 2" key="1">
    <citation type="journal article" date="2021" name="Hortic Res">
        <title>High-quality reference genome and annotation aids understanding of berry development for evergreen blueberry (Vaccinium darrowii).</title>
        <authorList>
            <person name="Yu J."/>
            <person name="Hulse-Kemp A.M."/>
            <person name="Babiker E."/>
            <person name="Staton M."/>
        </authorList>
    </citation>
    <scope>NUCLEOTIDE SEQUENCE [LARGE SCALE GENOMIC DNA]</scope>
    <source>
        <strain evidence="2">cv. NJ 8807/NJ 8810</strain>
        <tissue evidence="1">Young leaf</tissue>
    </source>
</reference>
<protein>
    <submittedName>
        <fullName evidence="1">Uncharacterized protein</fullName>
    </submittedName>
</protein>
<dbReference type="EMBL" id="CM037157">
    <property type="protein sequence ID" value="KAH7849391.1"/>
    <property type="molecule type" value="Genomic_DNA"/>
</dbReference>
<name>A0ACB7Y7L6_9ERIC</name>
<evidence type="ECO:0000313" key="1">
    <source>
        <dbReference type="EMBL" id="KAH7849391.1"/>
    </source>
</evidence>
<evidence type="ECO:0000313" key="2">
    <source>
        <dbReference type="Proteomes" id="UP000828048"/>
    </source>
</evidence>
<dbReference type="Proteomes" id="UP000828048">
    <property type="component" value="Chromosome 7"/>
</dbReference>
<sequence>MSLKSSLLVFLLCISLHASNARRLGAISRKEPAENFLLPNEAVHLKEYPVHEARVPRRVDSDEKVSHYKATGTAKLKPSSISMQTRVDDKNDDHKPMSPEAKDRKKHKEIASPPRPAQSPLRVDDKNDDHKAKNPEAKDMKKHKEIASPPKLAEPPLSETTWLLPPGIPPGQNQPGFNLDYAPPETHPPVNN</sequence>
<gene>
    <name evidence="1" type="ORF">Vadar_017163</name>
</gene>
<organism evidence="1 2">
    <name type="scientific">Vaccinium darrowii</name>
    <dbReference type="NCBI Taxonomy" id="229202"/>
    <lineage>
        <taxon>Eukaryota</taxon>
        <taxon>Viridiplantae</taxon>
        <taxon>Streptophyta</taxon>
        <taxon>Embryophyta</taxon>
        <taxon>Tracheophyta</taxon>
        <taxon>Spermatophyta</taxon>
        <taxon>Magnoliopsida</taxon>
        <taxon>eudicotyledons</taxon>
        <taxon>Gunneridae</taxon>
        <taxon>Pentapetalae</taxon>
        <taxon>asterids</taxon>
        <taxon>Ericales</taxon>
        <taxon>Ericaceae</taxon>
        <taxon>Vaccinioideae</taxon>
        <taxon>Vaccinieae</taxon>
        <taxon>Vaccinium</taxon>
    </lineage>
</organism>